<organism evidence="5 6">
    <name type="scientific">Sediminibacterium goheungense</name>
    <dbReference type="NCBI Taxonomy" id="1086393"/>
    <lineage>
        <taxon>Bacteria</taxon>
        <taxon>Pseudomonadati</taxon>
        <taxon>Bacteroidota</taxon>
        <taxon>Chitinophagia</taxon>
        <taxon>Chitinophagales</taxon>
        <taxon>Chitinophagaceae</taxon>
        <taxon>Sediminibacterium</taxon>
    </lineage>
</organism>
<protein>
    <submittedName>
        <fullName evidence="5">Carboxypeptidase Ss1</fullName>
    </submittedName>
</protein>
<keyword evidence="3" id="KW-0732">Signal</keyword>
<dbReference type="GO" id="GO:0046872">
    <property type="term" value="F:metal ion binding"/>
    <property type="evidence" value="ECO:0007669"/>
    <property type="project" value="UniProtKB-KW"/>
</dbReference>
<dbReference type="OrthoDB" id="9776731at2"/>
<feature type="binding site" evidence="2">
    <location>
        <position position="167"/>
    </location>
    <ligand>
        <name>Mn(2+)</name>
        <dbReference type="ChEBI" id="CHEBI:29035"/>
        <label>2</label>
    </ligand>
</feature>
<evidence type="ECO:0000256" key="2">
    <source>
        <dbReference type="PIRSR" id="PIRSR005962-1"/>
    </source>
</evidence>
<evidence type="ECO:0000313" key="6">
    <source>
        <dbReference type="Proteomes" id="UP000295741"/>
    </source>
</evidence>
<dbReference type="GO" id="GO:0050118">
    <property type="term" value="F:N-acetyldiaminopimelate deacetylase activity"/>
    <property type="evidence" value="ECO:0007669"/>
    <property type="project" value="UniProtKB-ARBA"/>
</dbReference>
<dbReference type="Gene3D" id="3.30.70.360">
    <property type="match status" value="1"/>
</dbReference>
<keyword evidence="1" id="KW-0378">Hydrolase</keyword>
<feature type="binding site" evidence="2">
    <location>
        <position position="400"/>
    </location>
    <ligand>
        <name>Mn(2+)</name>
        <dbReference type="ChEBI" id="CHEBI:29035"/>
        <label>2</label>
    </ligand>
</feature>
<feature type="signal peptide" evidence="3">
    <location>
        <begin position="1"/>
        <end position="18"/>
    </location>
</feature>
<keyword evidence="2" id="KW-0464">Manganese</keyword>
<gene>
    <name evidence="5" type="ORF">BC659_3137</name>
</gene>
<dbReference type="GO" id="GO:0004180">
    <property type="term" value="F:carboxypeptidase activity"/>
    <property type="evidence" value="ECO:0007669"/>
    <property type="project" value="UniProtKB-KW"/>
</dbReference>
<dbReference type="EMBL" id="SNWP01000014">
    <property type="protein sequence ID" value="TDO25121.1"/>
    <property type="molecule type" value="Genomic_DNA"/>
</dbReference>
<keyword evidence="5" id="KW-0121">Carboxypeptidase</keyword>
<dbReference type="InterPro" id="IPR011650">
    <property type="entry name" value="Peptidase_M20_dimer"/>
</dbReference>
<dbReference type="PANTHER" id="PTHR11014:SF63">
    <property type="entry name" value="METALLOPEPTIDASE, PUTATIVE (AFU_ORTHOLOGUE AFUA_6G09600)-RELATED"/>
    <property type="match status" value="1"/>
</dbReference>
<dbReference type="PANTHER" id="PTHR11014">
    <property type="entry name" value="PEPTIDASE M20 FAMILY MEMBER"/>
    <property type="match status" value="1"/>
</dbReference>
<dbReference type="GO" id="GO:0019877">
    <property type="term" value="P:diaminopimelate biosynthetic process"/>
    <property type="evidence" value="ECO:0007669"/>
    <property type="project" value="UniProtKB-ARBA"/>
</dbReference>
<comment type="cofactor">
    <cofactor evidence="2">
        <name>Mn(2+)</name>
        <dbReference type="ChEBI" id="CHEBI:29035"/>
    </cofactor>
    <text evidence="2">The Mn(2+) ion enhances activity.</text>
</comment>
<comment type="caution">
    <text evidence="5">The sequence shown here is derived from an EMBL/GenBank/DDBJ whole genome shotgun (WGS) entry which is preliminary data.</text>
</comment>
<name>A0A4R6ISD3_9BACT</name>
<dbReference type="FunFam" id="3.30.70.360:FF:000001">
    <property type="entry name" value="N-acetyldiaminopimelate deacetylase"/>
    <property type="match status" value="1"/>
</dbReference>
<evidence type="ECO:0000256" key="3">
    <source>
        <dbReference type="SAM" id="SignalP"/>
    </source>
</evidence>
<dbReference type="SUPFAM" id="SSF53187">
    <property type="entry name" value="Zn-dependent exopeptidases"/>
    <property type="match status" value="1"/>
</dbReference>
<dbReference type="InterPro" id="IPR017439">
    <property type="entry name" value="Amidohydrolase"/>
</dbReference>
<dbReference type="AlphaFoldDB" id="A0A4R6ISD3"/>
<dbReference type="Proteomes" id="UP000295741">
    <property type="component" value="Unassembled WGS sequence"/>
</dbReference>
<dbReference type="SUPFAM" id="SSF55031">
    <property type="entry name" value="Bacterial exopeptidase dimerisation domain"/>
    <property type="match status" value="1"/>
</dbReference>
<feature type="binding site" evidence="2">
    <location>
        <position position="133"/>
    </location>
    <ligand>
        <name>Mn(2+)</name>
        <dbReference type="ChEBI" id="CHEBI:29035"/>
        <label>2</label>
    </ligand>
</feature>
<dbReference type="InterPro" id="IPR002933">
    <property type="entry name" value="Peptidase_M20"/>
</dbReference>
<dbReference type="RefSeq" id="WP_133475692.1">
    <property type="nucleotide sequence ID" value="NZ_SNWP01000014.1"/>
</dbReference>
<proteinExistence type="predicted"/>
<evidence type="ECO:0000313" key="5">
    <source>
        <dbReference type="EMBL" id="TDO25121.1"/>
    </source>
</evidence>
<accession>A0A4R6ISD3</accession>
<dbReference type="InterPro" id="IPR036264">
    <property type="entry name" value="Bact_exopeptidase_dim_dom"/>
</dbReference>
<reference evidence="5 6" key="1">
    <citation type="submission" date="2019-03" db="EMBL/GenBank/DDBJ databases">
        <title>Genomic Encyclopedia of Archaeal and Bacterial Type Strains, Phase II (KMG-II): from individual species to whole genera.</title>
        <authorList>
            <person name="Goeker M."/>
        </authorList>
    </citation>
    <scope>NUCLEOTIDE SEQUENCE [LARGE SCALE GENOMIC DNA]</scope>
    <source>
        <strain evidence="5 6">DSM 28323</strain>
    </source>
</reference>
<evidence type="ECO:0000259" key="4">
    <source>
        <dbReference type="Pfam" id="PF07687"/>
    </source>
</evidence>
<evidence type="ECO:0000256" key="1">
    <source>
        <dbReference type="ARBA" id="ARBA00022801"/>
    </source>
</evidence>
<feature type="chain" id="PRO_5020658147" evidence="3">
    <location>
        <begin position="19"/>
        <end position="430"/>
    </location>
</feature>
<dbReference type="Pfam" id="PF07687">
    <property type="entry name" value="M20_dimer"/>
    <property type="match status" value="1"/>
</dbReference>
<keyword evidence="6" id="KW-1185">Reference proteome</keyword>
<dbReference type="NCBIfam" id="TIGR01891">
    <property type="entry name" value="amidohydrolases"/>
    <property type="match status" value="1"/>
</dbReference>
<dbReference type="Gene3D" id="3.40.630.10">
    <property type="entry name" value="Zn peptidases"/>
    <property type="match status" value="1"/>
</dbReference>
<keyword evidence="5" id="KW-0645">Protease</keyword>
<dbReference type="Pfam" id="PF01546">
    <property type="entry name" value="Peptidase_M20"/>
    <property type="match status" value="1"/>
</dbReference>
<keyword evidence="2" id="KW-0479">Metal-binding</keyword>
<feature type="binding site" evidence="2">
    <location>
        <position position="131"/>
    </location>
    <ligand>
        <name>Mn(2+)</name>
        <dbReference type="ChEBI" id="CHEBI:29035"/>
        <label>2</label>
    </ligand>
</feature>
<feature type="domain" description="Peptidase M20 dimerisation" evidence="4">
    <location>
        <begin position="220"/>
        <end position="317"/>
    </location>
</feature>
<sequence>MRTLLFGTVFAISSFANAQDMPASYPQLVKDITPKLVEWRRHFHQNPELSNREFKTGAYIADYLRSIGYEVKANVAKTGVVAVLKGGKPGPVVALRADIDALPVTERVNIPFASKVTTEFNGQNVGVMHACGHDSHTSILMGTATVLKKMQQEVPGTVVFLFQPAEEGAPDNEEGGASLMVKEGVLNNPKVEAVFGMHIKSEVPAGQLQYKSGSFMASSDWFRIKVKGKGAHGSKPWTGVDPIAAAANIIEGLQQIVSRQMELTKAPVVISVGSIHSGVRNNIIPEECEMLGTIRTLDSKMQKEVHERIRNTVKHIAASSGAEADVFIDTKTLVTYNDPALVKLTLPFLEKAAGKGNVVERDWDTGAEDFSFYGVNIPSFFFYLGGMPKGMDPAKASLHHTPDFYIDESGFDLGVKAFCQLVFDYAKSKK</sequence>
<dbReference type="PIRSF" id="PIRSF005962">
    <property type="entry name" value="Pept_M20D_amidohydro"/>
    <property type="match status" value="1"/>
</dbReference>
<feature type="binding site" evidence="2">
    <location>
        <position position="198"/>
    </location>
    <ligand>
        <name>Mn(2+)</name>
        <dbReference type="ChEBI" id="CHEBI:29035"/>
        <label>2</label>
    </ligand>
</feature>